<sequence length="888" mass="97985">MQPGYGGAPGSYGQQAQYGAPQGQYGAAPQAQYGQQQQYAQAQQYGSQPQQYAQQGGQPQQYAQQGGGQYDAQYGQYGQAPQQAGYGAQPAYGGQQAAYGGGYDQQGGAAAAAASAQHNVTAPTAWDIEALEAKDGVRFSWNNWPSTPLEQTRCVVPMGCIYQPLKPIEGMPAAVEYDPVHCKGCSAILNPFAHVDFMSKLWVCPFCITRNHFPPHYAEHISEQNLPAELIPSFSTLEYELPQRQAGPPIFVFCLDTCIAEDELEELKDSIQQTLNLLPDEALIGFVTFGTMVHVHELGFAECPKSHVFRGNKDFTMQQVQDMLGLAPARPAANQTAQQAQAVSRFLLPLGECGFTLDNILRDLQRDPWPVNAGHRPQRATGVALSVSVGLLEATFRGQGARIMLFVGGPATTGPGAIVNRERAEDIRSHTDIQKGNAPLSAKAIEHYTQLADRCVNSAHVVDVFACSLDQSGVMEMKVCVSKTGGVIVLADSFGQSVFKESFRRMFSRFSEEAAENDRDHLTMAFAASLEVLTSREFKVSGAIGPVAAIKKATNSAMPAKNISETEIGVGGTNTWNLGGVDPQTSLAIYFDVTNQGAIAPGKGRYIQFITRYQHASGKYRTRVTTICGPWTTDPNDIESLKRSFDQEAAAVLMTRLAVFRSERGDETNDIMRWIDRSLIRLAARFAEYRKDDPTSFRLAREFSIYPQFMFHLRRSQFLQVFGYSPDESSYYRHCLLRESTTNSLVMIQPSLLSYSFQGPPTPALLDSSSVRPDTILLLDSYFYVVVFHGETIASWRDQKYHEHPDHAHFKQLLEAPQADAQVIMDLRFPVPRYVVCDQHKSQSRFLMAKLNPSTTHMSGDGQGEVIFTDDVSLKVFMEHLIKASVQS</sequence>
<dbReference type="SUPFAM" id="SSF53300">
    <property type="entry name" value="vWA-like"/>
    <property type="match status" value="1"/>
</dbReference>
<keyword evidence="11" id="KW-0963">Cytoplasm</keyword>
<dbReference type="GO" id="GO:0005789">
    <property type="term" value="C:endoplasmic reticulum membrane"/>
    <property type="evidence" value="ECO:0007669"/>
    <property type="project" value="UniProtKB-SubCell"/>
</dbReference>
<dbReference type="GO" id="GO:0006886">
    <property type="term" value="P:intracellular protein transport"/>
    <property type="evidence" value="ECO:0007669"/>
    <property type="project" value="InterPro"/>
</dbReference>
<protein>
    <recommendedName>
        <fullName evidence="11">Protein transport protein SEC23</fullName>
    </recommendedName>
</protein>
<feature type="domain" description="Sec23/Sec24 helical" evidence="16">
    <location>
        <begin position="646"/>
        <end position="745"/>
    </location>
</feature>
<keyword evidence="5 11" id="KW-0862">Zinc</keyword>
<keyword evidence="6 11" id="KW-0931">ER-Golgi transport</keyword>
<dbReference type="FunFam" id="2.30.30.380:FF:000001">
    <property type="entry name" value="Protein transport protein SEC23"/>
    <property type="match status" value="1"/>
</dbReference>
<dbReference type="InterPro" id="IPR036180">
    <property type="entry name" value="Gelsolin-like_dom_sf"/>
</dbReference>
<dbReference type="Proteomes" id="UP000481153">
    <property type="component" value="Unassembled WGS sequence"/>
</dbReference>
<evidence type="ECO:0000256" key="4">
    <source>
        <dbReference type="ARBA" id="ARBA00022824"/>
    </source>
</evidence>
<dbReference type="GO" id="GO:0070971">
    <property type="term" value="C:endoplasmic reticulum exit site"/>
    <property type="evidence" value="ECO:0007669"/>
    <property type="project" value="TreeGrafter"/>
</dbReference>
<dbReference type="SUPFAM" id="SSF81811">
    <property type="entry name" value="Helical domain of Sec23/24"/>
    <property type="match status" value="1"/>
</dbReference>
<feature type="domain" description="Sec23/Sec24 beta-sandwich" evidence="17">
    <location>
        <begin position="525"/>
        <end position="632"/>
    </location>
</feature>
<evidence type="ECO:0000313" key="18">
    <source>
        <dbReference type="EMBL" id="KAF0728750.1"/>
    </source>
</evidence>
<proteinExistence type="inferred from homology"/>
<dbReference type="InterPro" id="IPR037364">
    <property type="entry name" value="Sec23"/>
</dbReference>
<dbReference type="Gene3D" id="3.40.20.10">
    <property type="entry name" value="Severin"/>
    <property type="match status" value="1"/>
</dbReference>
<dbReference type="Gene3D" id="1.20.120.730">
    <property type="entry name" value="Sec23/Sec24 helical domain"/>
    <property type="match status" value="1"/>
</dbReference>
<dbReference type="FunFam" id="1.20.120.730:FF:000005">
    <property type="entry name" value="Protein transport protein SEC23"/>
    <property type="match status" value="1"/>
</dbReference>
<evidence type="ECO:0000256" key="9">
    <source>
        <dbReference type="ARBA" id="ARBA00023329"/>
    </source>
</evidence>
<comment type="similarity">
    <text evidence="1 11">Belongs to the SEC23/SEC24 family. SEC23 subfamily.</text>
</comment>
<evidence type="ECO:0000256" key="11">
    <source>
        <dbReference type="RuleBase" id="RU365030"/>
    </source>
</evidence>
<evidence type="ECO:0000256" key="6">
    <source>
        <dbReference type="ARBA" id="ARBA00022892"/>
    </source>
</evidence>
<dbReference type="GO" id="GO:0008270">
    <property type="term" value="F:zinc ion binding"/>
    <property type="evidence" value="ECO:0007669"/>
    <property type="project" value="InterPro"/>
</dbReference>
<evidence type="ECO:0000256" key="1">
    <source>
        <dbReference type="ARBA" id="ARBA00009210"/>
    </source>
</evidence>
<dbReference type="AlphaFoldDB" id="A0A6G0WN49"/>
<keyword evidence="7 11" id="KW-0653">Protein transport</keyword>
<evidence type="ECO:0000259" key="16">
    <source>
        <dbReference type="Pfam" id="PF04815"/>
    </source>
</evidence>
<keyword evidence="9 11" id="KW-0968">Cytoplasmic vesicle</keyword>
<dbReference type="Gene3D" id="2.60.40.1670">
    <property type="entry name" value="beta-sandwich domain of Sec23/24"/>
    <property type="match status" value="1"/>
</dbReference>
<comment type="function">
    <text evidence="10 11">Component of the coat protein complex II (COPII) which promotes the formation of transport vesicles from the endoplasmic reticulum (ER). The coat has two main functions, the physical deformation of the endoplasmic reticulum membrane into vesicles and the selection of cargo molecules.</text>
</comment>
<dbReference type="InterPro" id="IPR007123">
    <property type="entry name" value="Gelsolin-like_dom"/>
</dbReference>
<evidence type="ECO:0000256" key="2">
    <source>
        <dbReference type="ARBA" id="ARBA00022448"/>
    </source>
</evidence>
<dbReference type="GO" id="GO:0005096">
    <property type="term" value="F:GTPase activator activity"/>
    <property type="evidence" value="ECO:0007669"/>
    <property type="project" value="TreeGrafter"/>
</dbReference>
<feature type="domain" description="Zinc finger Sec23/Sec24-type" evidence="14">
    <location>
        <begin position="179"/>
        <end position="217"/>
    </location>
</feature>
<dbReference type="InterPro" id="IPR012990">
    <property type="entry name" value="Beta-sandwich_Sec23_24"/>
</dbReference>
<evidence type="ECO:0000259" key="13">
    <source>
        <dbReference type="Pfam" id="PF00626"/>
    </source>
</evidence>
<dbReference type="FunFam" id="3.40.50.410:FF:000008">
    <property type="entry name" value="Protein transport protein SEC23"/>
    <property type="match status" value="1"/>
</dbReference>
<dbReference type="SUPFAM" id="SSF82754">
    <property type="entry name" value="C-terminal, gelsolin-like domain of Sec23/24"/>
    <property type="match status" value="1"/>
</dbReference>
<evidence type="ECO:0000256" key="3">
    <source>
        <dbReference type="ARBA" id="ARBA00022723"/>
    </source>
</evidence>
<feature type="domain" description="Gelsolin-like" evidence="13">
    <location>
        <begin position="761"/>
        <end position="847"/>
    </location>
</feature>
<dbReference type="GO" id="GO:0090110">
    <property type="term" value="P:COPII-coated vesicle cargo loading"/>
    <property type="evidence" value="ECO:0007669"/>
    <property type="project" value="TreeGrafter"/>
</dbReference>
<dbReference type="PANTHER" id="PTHR11141:SF0">
    <property type="entry name" value="PROTEIN TRANSPORT PROTEIN SEC23"/>
    <property type="match status" value="1"/>
</dbReference>
<dbReference type="InterPro" id="IPR029006">
    <property type="entry name" value="ADF-H/Gelsolin-like_dom_sf"/>
</dbReference>
<comment type="subcellular location">
    <subcellularLocation>
        <location evidence="11">Cytoplasmic vesicle</location>
        <location evidence="11">COPII-coated vesicle membrane</location>
        <topology evidence="11">Peripheral membrane protein</topology>
        <orientation evidence="11">Cytoplasmic side</orientation>
    </subcellularLocation>
    <subcellularLocation>
        <location evidence="11">Endoplasmic reticulum membrane</location>
        <topology evidence="11">Peripheral membrane protein</topology>
        <orientation evidence="11">Cytoplasmic side</orientation>
    </subcellularLocation>
</comment>
<dbReference type="PANTHER" id="PTHR11141">
    <property type="entry name" value="PROTEIN TRANSPORT PROTEIN SEC23"/>
    <property type="match status" value="1"/>
</dbReference>
<feature type="region of interest" description="Disordered" evidence="12">
    <location>
        <begin position="1"/>
        <end position="69"/>
    </location>
</feature>
<keyword evidence="8 11" id="KW-0472">Membrane</keyword>
<dbReference type="Pfam" id="PF00626">
    <property type="entry name" value="Gelsolin"/>
    <property type="match status" value="1"/>
</dbReference>
<reference evidence="18 19" key="1">
    <citation type="submission" date="2019-07" db="EMBL/GenBank/DDBJ databases">
        <title>Genomics analysis of Aphanomyces spp. identifies a new class of oomycete effector associated with host adaptation.</title>
        <authorList>
            <person name="Gaulin E."/>
        </authorList>
    </citation>
    <scope>NUCLEOTIDE SEQUENCE [LARGE SCALE GENOMIC DNA]</scope>
    <source>
        <strain evidence="18 19">ATCC 201684</strain>
    </source>
</reference>
<feature type="domain" description="Sec23/Sec24 trunk" evidence="15">
    <location>
        <begin position="248"/>
        <end position="507"/>
    </location>
</feature>
<gene>
    <name evidence="18" type="ORF">Ae201684_013494</name>
</gene>
<evidence type="ECO:0000256" key="8">
    <source>
        <dbReference type="ARBA" id="ARBA00023136"/>
    </source>
</evidence>
<evidence type="ECO:0000259" key="17">
    <source>
        <dbReference type="Pfam" id="PF08033"/>
    </source>
</evidence>
<keyword evidence="2 11" id="KW-0813">Transport</keyword>
<organism evidence="18 19">
    <name type="scientific">Aphanomyces euteiches</name>
    <dbReference type="NCBI Taxonomy" id="100861"/>
    <lineage>
        <taxon>Eukaryota</taxon>
        <taxon>Sar</taxon>
        <taxon>Stramenopiles</taxon>
        <taxon>Oomycota</taxon>
        <taxon>Saprolegniomycetes</taxon>
        <taxon>Saprolegniales</taxon>
        <taxon>Verrucalvaceae</taxon>
        <taxon>Aphanomyces</taxon>
    </lineage>
</organism>
<evidence type="ECO:0000256" key="12">
    <source>
        <dbReference type="SAM" id="MobiDB-lite"/>
    </source>
</evidence>
<dbReference type="InterPro" id="IPR006896">
    <property type="entry name" value="Sec23/24_trunk_dom"/>
</dbReference>
<dbReference type="InterPro" id="IPR036465">
    <property type="entry name" value="vWFA_dom_sf"/>
</dbReference>
<keyword evidence="3 11" id="KW-0479">Metal-binding</keyword>
<evidence type="ECO:0000256" key="10">
    <source>
        <dbReference type="ARBA" id="ARBA00025471"/>
    </source>
</evidence>
<evidence type="ECO:0000256" key="7">
    <source>
        <dbReference type="ARBA" id="ARBA00022927"/>
    </source>
</evidence>
<keyword evidence="19" id="KW-1185">Reference proteome</keyword>
<accession>A0A6G0WN49</accession>
<dbReference type="SUPFAM" id="SSF81995">
    <property type="entry name" value="beta-sandwich domain of Sec23/24"/>
    <property type="match status" value="1"/>
</dbReference>
<dbReference type="InterPro" id="IPR006900">
    <property type="entry name" value="Sec23/24_helical_dom"/>
</dbReference>
<dbReference type="Pfam" id="PF04810">
    <property type="entry name" value="zf-Sec23_Sec24"/>
    <property type="match status" value="1"/>
</dbReference>
<dbReference type="InterPro" id="IPR006895">
    <property type="entry name" value="Znf_Sec23_Sec24"/>
</dbReference>
<dbReference type="InterPro" id="IPR036175">
    <property type="entry name" value="Sec23/24_helical_dom_sf"/>
</dbReference>
<evidence type="ECO:0000313" key="19">
    <source>
        <dbReference type="Proteomes" id="UP000481153"/>
    </source>
</evidence>
<dbReference type="InterPro" id="IPR036174">
    <property type="entry name" value="Znf_Sec23_Sec24_sf"/>
</dbReference>
<dbReference type="Pfam" id="PF04811">
    <property type="entry name" value="Sec23_trunk"/>
    <property type="match status" value="1"/>
</dbReference>
<dbReference type="Pfam" id="PF04815">
    <property type="entry name" value="Sec23_helical"/>
    <property type="match status" value="1"/>
</dbReference>
<dbReference type="Pfam" id="PF08033">
    <property type="entry name" value="Sec23_BS"/>
    <property type="match status" value="1"/>
</dbReference>
<evidence type="ECO:0000256" key="5">
    <source>
        <dbReference type="ARBA" id="ARBA00022833"/>
    </source>
</evidence>
<feature type="compositionally biased region" description="Low complexity" evidence="12">
    <location>
        <begin position="11"/>
        <end position="69"/>
    </location>
</feature>
<name>A0A6G0WN49_9STRA</name>
<evidence type="ECO:0000259" key="14">
    <source>
        <dbReference type="Pfam" id="PF04810"/>
    </source>
</evidence>
<dbReference type="GO" id="GO:0030127">
    <property type="term" value="C:COPII vesicle coat"/>
    <property type="evidence" value="ECO:0007669"/>
    <property type="project" value="InterPro"/>
</dbReference>
<dbReference type="VEuPathDB" id="FungiDB:AeMF1_002436"/>
<comment type="caution">
    <text evidence="18">The sequence shown here is derived from an EMBL/GenBank/DDBJ whole genome shotgun (WGS) entry which is preliminary data.</text>
</comment>
<dbReference type="CDD" id="cd11287">
    <property type="entry name" value="Sec23_C"/>
    <property type="match status" value="1"/>
</dbReference>
<dbReference type="FunFam" id="3.40.20.10:FF:000014">
    <property type="entry name" value="Protein transport protein SEC23"/>
    <property type="match status" value="1"/>
</dbReference>
<dbReference type="SUPFAM" id="SSF82919">
    <property type="entry name" value="Zn-finger domain of Sec23/24"/>
    <property type="match status" value="1"/>
</dbReference>
<feature type="compositionally biased region" description="Gly residues" evidence="12">
    <location>
        <begin position="1"/>
        <end position="10"/>
    </location>
</feature>
<keyword evidence="4 11" id="KW-0256">Endoplasmic reticulum</keyword>
<evidence type="ECO:0000259" key="15">
    <source>
        <dbReference type="Pfam" id="PF04811"/>
    </source>
</evidence>
<dbReference type="InterPro" id="IPR037550">
    <property type="entry name" value="Sec23_C"/>
</dbReference>
<dbReference type="EMBL" id="VJMJ01000173">
    <property type="protein sequence ID" value="KAF0728750.1"/>
    <property type="molecule type" value="Genomic_DNA"/>
</dbReference>
<dbReference type="Gene3D" id="3.40.50.410">
    <property type="entry name" value="von Willebrand factor, type A domain"/>
    <property type="match status" value="1"/>
</dbReference>
<dbReference type="Gene3D" id="2.30.30.380">
    <property type="entry name" value="Zn-finger domain of Sec23/24"/>
    <property type="match status" value="1"/>
</dbReference>